<organism evidence="4 5">
    <name type="scientific">Fusarium kuroshium</name>
    <dbReference type="NCBI Taxonomy" id="2010991"/>
    <lineage>
        <taxon>Eukaryota</taxon>
        <taxon>Fungi</taxon>
        <taxon>Dikarya</taxon>
        <taxon>Ascomycota</taxon>
        <taxon>Pezizomycotina</taxon>
        <taxon>Sordariomycetes</taxon>
        <taxon>Hypocreomycetidae</taxon>
        <taxon>Hypocreales</taxon>
        <taxon>Nectriaceae</taxon>
        <taxon>Fusarium</taxon>
        <taxon>Fusarium solani species complex</taxon>
    </lineage>
</organism>
<sequence>MALSAHGRRLNAWTGLTLLLVALSSWIPVSNASVPSPRHLHRREAIAKGVELRVLPIGDSITWGARSSDENGYRKYLWDRLAQLENKVDFVGMGYDNRRMSDPDHEGHRGKVIDEISTLSSVGISAAPNIVLLHAGTNDMNKPVDPEGAPARLKNLINKILKVSPKAVVLVCQLVPSTKLQTTQPRIKAFNDAIPSLVEELKNEGKRVIMVSMNDALELSDIDDDLHPNDEGYEKMAVEFTKAILLASSMNWISEPGTPVTPTGSSSADRCKSTPSWYSAGTIATGAKVATSDSSFHQRWSRMGPVHDGDCPRDRIHFMDLDGDGFKDLACVEADTGKTKVMMNIPDGSGKGGMNWRKAETMASGKKGRLGAGVRFADLNGDGRDDYIYVHPITGDVSAWINRGKGEGDAPWQWQSIGVIAEAIGATQKNLQFVDLNGEYTALDNYSIPLPSSTFANRVGHLGGDRRADLCLVNQESGEVKAWINNGAGIMPDWYRLDTIATGASKAADDSVILADFTGEGRADYMMVGADAKVVGFINRLQEETIAPKWSLPVVVAEGPGETNRESIRLADVTGDGKADYLRMGKDGKFEVWENVGRGGKYQAGEGVFLCDLDGDGASDYFWIDHEGSGWAYLNKGRGSNAWDDLGQIMKNNPHPRESIRMARLTKSGRADYIVVDDDIGQAWFWQNLGPKSDWSWGSQAECAAGPKATIKRNWGWNFYPRNVRFADLNKDGLDDYIYMNNDGATVWWENLGTIPITWGPATLVADGPEGVIPQDVHFADTNGDGLLDYVVVGRVTGKTRTWHNLGFRKEDGSIRWNTPLSFADRTKSTGSAIKIADMTGDGRADYMSMNPENGRLEFWHNRCWPLDESSDGGSSGGSDQDSWKDITCEHPSVVNYTLPAADRWKDIRCDEAWEDALDNWRSMSDTGLGFSAIISGYFKMNEGKNCGNMVEENNCYQTEKCDEKFGGAAPFLVMNSLVSLSQTLWNMINLFGDAGEAIKGDIGLFAKTFAPPEREDGVGLYVILDIVAMGYAGILAPFWSRWAQKVNWSKRNPNDFNTAKDIINDETYQAITIAKDLITLESKDLEAENLLANQISAIMRAWTGGMKSYATRMFNGSEASIKQLSKLMASGKLIDPLAQLGNATNIDLELKKTLYGMMVPMAWRVAGRDLNPFILDSGLSCKDAPNDEYITNVLSEDTRKKRLICDKGKNRGYYLVGAVDPPDNCPKAGWEEETAECKDFEDLPGSGELGTRVGQTDKEANSGTQDWGLLSVEDIVFGSLATFKANGYKNVGEGARRGEWNSLDQWEKTLCDLVDNDIRAPYFFDLPVCNAIDAFLNYKTEGEGETSKKNRKYYFPCNEVIDWDSSIAERDID</sequence>
<dbReference type="InterPro" id="IPR013517">
    <property type="entry name" value="FG-GAP"/>
</dbReference>
<reference evidence="4 5" key="1">
    <citation type="submission" date="2017-06" db="EMBL/GenBank/DDBJ databases">
        <title>Comparative genomic analysis of Ambrosia Fusariam Clade fungi.</title>
        <authorList>
            <person name="Stajich J.E."/>
            <person name="Carrillo J."/>
            <person name="Kijimoto T."/>
            <person name="Eskalen A."/>
            <person name="O'Donnell K."/>
            <person name="Kasson M."/>
        </authorList>
    </citation>
    <scope>NUCLEOTIDE SEQUENCE [LARGE SCALE GENOMIC DNA]</scope>
    <source>
        <strain evidence="4">UCR3666</strain>
    </source>
</reference>
<evidence type="ECO:0000256" key="1">
    <source>
        <dbReference type="ARBA" id="ARBA00022729"/>
    </source>
</evidence>
<keyword evidence="5" id="KW-1185">Reference proteome</keyword>
<dbReference type="InterPro" id="IPR036514">
    <property type="entry name" value="SGNH_hydro_sf"/>
</dbReference>
<feature type="signal peptide" evidence="2">
    <location>
        <begin position="1"/>
        <end position="32"/>
    </location>
</feature>
<protein>
    <recommendedName>
        <fullName evidence="3">SGNH hydrolase-type esterase domain-containing protein</fullName>
    </recommendedName>
</protein>
<evidence type="ECO:0000256" key="2">
    <source>
        <dbReference type="SAM" id="SignalP"/>
    </source>
</evidence>
<comment type="caution">
    <text evidence="4">The sequence shown here is derived from an EMBL/GenBank/DDBJ whole genome shotgun (WGS) entry which is preliminary data.</text>
</comment>
<evidence type="ECO:0000313" key="5">
    <source>
        <dbReference type="Proteomes" id="UP000277212"/>
    </source>
</evidence>
<dbReference type="InterPro" id="IPR028994">
    <property type="entry name" value="Integrin_alpha_N"/>
</dbReference>
<dbReference type="OrthoDB" id="1046782at2759"/>
<dbReference type="EMBL" id="NKUJ01000343">
    <property type="protein sequence ID" value="RMJ07406.1"/>
    <property type="molecule type" value="Genomic_DNA"/>
</dbReference>
<evidence type="ECO:0000313" key="4">
    <source>
        <dbReference type="EMBL" id="RMJ07406.1"/>
    </source>
</evidence>
<evidence type="ECO:0000259" key="3">
    <source>
        <dbReference type="Pfam" id="PF13472"/>
    </source>
</evidence>
<dbReference type="GO" id="GO:0004622">
    <property type="term" value="F:phosphatidylcholine lysophospholipase activity"/>
    <property type="evidence" value="ECO:0007669"/>
    <property type="project" value="TreeGrafter"/>
</dbReference>
<accession>A0A3M2RQ00</accession>
<dbReference type="PANTHER" id="PTHR30383">
    <property type="entry name" value="THIOESTERASE 1/PROTEASE 1/LYSOPHOSPHOLIPASE L1"/>
    <property type="match status" value="1"/>
</dbReference>
<dbReference type="SUPFAM" id="SSF69318">
    <property type="entry name" value="Integrin alpha N-terminal domain"/>
    <property type="match status" value="3"/>
</dbReference>
<dbReference type="SUPFAM" id="SSF52266">
    <property type="entry name" value="SGNH hydrolase"/>
    <property type="match status" value="1"/>
</dbReference>
<dbReference type="InterPro" id="IPR013830">
    <property type="entry name" value="SGNH_hydro"/>
</dbReference>
<dbReference type="InterPro" id="IPR051532">
    <property type="entry name" value="Ester_Hydrolysis_Enzymes"/>
</dbReference>
<dbReference type="Pfam" id="PF13472">
    <property type="entry name" value="Lipase_GDSL_2"/>
    <property type="match status" value="1"/>
</dbReference>
<dbReference type="Proteomes" id="UP000277212">
    <property type="component" value="Unassembled WGS sequence"/>
</dbReference>
<dbReference type="Gene3D" id="3.40.50.1110">
    <property type="entry name" value="SGNH hydrolase"/>
    <property type="match status" value="1"/>
</dbReference>
<feature type="chain" id="PRO_5018274093" description="SGNH hydrolase-type esterase domain-containing protein" evidence="2">
    <location>
        <begin position="33"/>
        <end position="1374"/>
    </location>
</feature>
<dbReference type="Gene3D" id="2.130.10.130">
    <property type="entry name" value="Integrin alpha, N-terminal"/>
    <property type="match status" value="2"/>
</dbReference>
<dbReference type="Pfam" id="PF13517">
    <property type="entry name" value="FG-GAP_3"/>
    <property type="match status" value="2"/>
</dbReference>
<proteinExistence type="predicted"/>
<feature type="domain" description="SGNH hydrolase-type esterase" evidence="3">
    <location>
        <begin position="57"/>
        <end position="234"/>
    </location>
</feature>
<gene>
    <name evidence="4" type="ORF">CDV36_012989</name>
</gene>
<dbReference type="STRING" id="2010991.A0A3M2RQ00"/>
<name>A0A3M2RQ00_9HYPO</name>
<keyword evidence="1 2" id="KW-0732">Signal</keyword>
<dbReference type="PANTHER" id="PTHR30383:SF5">
    <property type="entry name" value="SGNH HYDROLASE-TYPE ESTERASE DOMAIN-CONTAINING PROTEIN"/>
    <property type="match status" value="1"/>
</dbReference>
<dbReference type="CDD" id="cd01833">
    <property type="entry name" value="XynB_like"/>
    <property type="match status" value="1"/>
</dbReference>